<keyword evidence="2" id="KW-1185">Reference proteome</keyword>
<evidence type="ECO:0000313" key="2">
    <source>
        <dbReference type="Proteomes" id="UP001630303"/>
    </source>
</evidence>
<gene>
    <name evidence="1" type="ORF">P5G46_02645</name>
</gene>
<dbReference type="RefSeq" id="WP_239274421.1">
    <property type="nucleotide sequence ID" value="NZ_JAROCE010000001.1"/>
</dbReference>
<name>A0ABW9GEY0_9MICO</name>
<evidence type="ECO:0000313" key="1">
    <source>
        <dbReference type="EMBL" id="MFM2719397.1"/>
    </source>
</evidence>
<accession>A0ABW9GEY0</accession>
<dbReference type="Proteomes" id="UP001630303">
    <property type="component" value="Unassembled WGS sequence"/>
</dbReference>
<proteinExistence type="predicted"/>
<organism evidence="1 2">
    <name type="scientific">Microbacterium mcarthurae</name>
    <dbReference type="NCBI Taxonomy" id="3035918"/>
    <lineage>
        <taxon>Bacteria</taxon>
        <taxon>Bacillati</taxon>
        <taxon>Actinomycetota</taxon>
        <taxon>Actinomycetes</taxon>
        <taxon>Micrococcales</taxon>
        <taxon>Microbacteriaceae</taxon>
        <taxon>Microbacterium</taxon>
    </lineage>
</organism>
<reference evidence="1 2" key="1">
    <citation type="submission" date="2023-03" db="EMBL/GenBank/DDBJ databases">
        <title>MT1 and MT2 Draft Genomes of Novel Species.</title>
        <authorList>
            <person name="Venkateswaran K."/>
        </authorList>
    </citation>
    <scope>NUCLEOTIDE SEQUENCE [LARGE SCALE GENOMIC DNA]</scope>
    <source>
        <strain evidence="1 2">IF8SW-P5</strain>
    </source>
</reference>
<dbReference type="EMBL" id="JAROCE010000001">
    <property type="protein sequence ID" value="MFM2719397.1"/>
    <property type="molecule type" value="Genomic_DNA"/>
</dbReference>
<sequence>MFIYETLSRETNRIPKGAAVGLPEYPTALGILGGIPILAREVVVLADGSSWLYADDVPGGSVLTPGSLGICHKCGAGCAQLAPVVPEEGTLAAALLQAR</sequence>
<comment type="caution">
    <text evidence="1">The sequence shown here is derived from an EMBL/GenBank/DDBJ whole genome shotgun (WGS) entry which is preliminary data.</text>
</comment>
<protein>
    <submittedName>
        <fullName evidence="1">Uncharacterized protein</fullName>
    </submittedName>
</protein>